<evidence type="ECO:0000256" key="7">
    <source>
        <dbReference type="SAM" id="SignalP"/>
    </source>
</evidence>
<dbReference type="Pfam" id="PF03180">
    <property type="entry name" value="Lipoprotein_9"/>
    <property type="match status" value="1"/>
</dbReference>
<evidence type="ECO:0000256" key="1">
    <source>
        <dbReference type="ARBA" id="ARBA00004635"/>
    </source>
</evidence>
<evidence type="ECO:0000313" key="8">
    <source>
        <dbReference type="EMBL" id="UUX34494.1"/>
    </source>
</evidence>
<dbReference type="InterPro" id="IPR004872">
    <property type="entry name" value="Lipoprotein_NlpA"/>
</dbReference>
<dbReference type="PIRSF" id="PIRSF002854">
    <property type="entry name" value="MetQ"/>
    <property type="match status" value="1"/>
</dbReference>
<comment type="similarity">
    <text evidence="6">Belongs to the nlpA lipoprotein family.</text>
</comment>
<evidence type="ECO:0000256" key="2">
    <source>
        <dbReference type="ARBA" id="ARBA00022729"/>
    </source>
</evidence>
<dbReference type="EMBL" id="CP102453">
    <property type="protein sequence ID" value="UUX34494.1"/>
    <property type="molecule type" value="Genomic_DNA"/>
</dbReference>
<proteinExistence type="inferred from homology"/>
<keyword evidence="5 6" id="KW-0449">Lipoprotein</keyword>
<evidence type="ECO:0000256" key="6">
    <source>
        <dbReference type="PIRNR" id="PIRNR002854"/>
    </source>
</evidence>
<keyword evidence="4" id="KW-0564">Palmitate</keyword>
<keyword evidence="2 7" id="KW-0732">Signal</keyword>
<evidence type="ECO:0000256" key="5">
    <source>
        <dbReference type="ARBA" id="ARBA00023288"/>
    </source>
</evidence>
<comment type="subcellular location">
    <subcellularLocation>
        <location evidence="1">Membrane</location>
        <topology evidence="1">Lipid-anchor</topology>
    </subcellularLocation>
</comment>
<keyword evidence="3" id="KW-0472">Membrane</keyword>
<dbReference type="PANTHER" id="PTHR30429:SF3">
    <property type="entry name" value="LIPOPROTEIN"/>
    <property type="match status" value="1"/>
</dbReference>
<dbReference type="Gene3D" id="3.40.190.10">
    <property type="entry name" value="Periplasmic binding protein-like II"/>
    <property type="match status" value="2"/>
</dbReference>
<dbReference type="Proteomes" id="UP001315967">
    <property type="component" value="Chromosome"/>
</dbReference>
<evidence type="ECO:0000313" key="9">
    <source>
        <dbReference type="Proteomes" id="UP001315967"/>
    </source>
</evidence>
<keyword evidence="9" id="KW-1185">Reference proteome</keyword>
<sequence length="271" mass="29965">MKKFIKNIFVVIVALFSLIVVSNGTVQAQDTVDVKIGLTGSDSKVWNYIKEEAAKEGINLELLYFDSYPLPNRALAEKEIDINAFQHHIYLEKEIEEFDYDITVIGETVFAPLAFYSEKITDLSEVKDGDIVAIPDDTTNGGRALKLLETHGFIEIDPAAELTPTINDITNYLVDIEIIELAATNIPATLPDVTFAAVNSGVASNAGFTVDQALEIEEATAGENPYINVIVVRTEDKDNEVYNRLVELYQTDEVKEIIAEESNGTSVPAWE</sequence>
<protein>
    <recommendedName>
        <fullName evidence="6">Lipoprotein</fullName>
    </recommendedName>
</protein>
<dbReference type="RefSeq" id="WP_313793995.1">
    <property type="nucleotide sequence ID" value="NZ_CP102453.1"/>
</dbReference>
<accession>A0ABY5P6Y3</accession>
<organism evidence="8 9">
    <name type="scientific">Fundicoccus culcitae</name>
    <dbReference type="NCBI Taxonomy" id="2969821"/>
    <lineage>
        <taxon>Bacteria</taxon>
        <taxon>Bacillati</taxon>
        <taxon>Bacillota</taxon>
        <taxon>Bacilli</taxon>
        <taxon>Lactobacillales</taxon>
        <taxon>Aerococcaceae</taxon>
        <taxon>Fundicoccus</taxon>
    </lineage>
</organism>
<gene>
    <name evidence="8" type="ORF">NRE15_02265</name>
</gene>
<feature type="signal peptide" evidence="7">
    <location>
        <begin position="1"/>
        <end position="28"/>
    </location>
</feature>
<dbReference type="SUPFAM" id="SSF53850">
    <property type="entry name" value="Periplasmic binding protein-like II"/>
    <property type="match status" value="1"/>
</dbReference>
<feature type="chain" id="PRO_5047194150" description="Lipoprotein" evidence="7">
    <location>
        <begin position="29"/>
        <end position="271"/>
    </location>
</feature>
<dbReference type="PANTHER" id="PTHR30429">
    <property type="entry name" value="D-METHIONINE-BINDING LIPOPROTEIN METQ"/>
    <property type="match status" value="1"/>
</dbReference>
<reference evidence="8 9" key="1">
    <citation type="submission" date="2022-08" db="EMBL/GenBank/DDBJ databases">
        <title>Aerococcaceae sp. nov isolated from spoiled eye mask.</title>
        <authorList>
            <person name="Zhou G."/>
            <person name="Xie X.-B."/>
            <person name="Shi Q.-S."/>
            <person name="Wang Y.-S."/>
            <person name="Wen X."/>
            <person name="Peng H."/>
            <person name="Yang X.-J."/>
            <person name="Tao H.-B."/>
            <person name="Huang X.-M."/>
        </authorList>
    </citation>
    <scope>NUCLEOTIDE SEQUENCE [LARGE SCALE GENOMIC DNA]</scope>
    <source>
        <strain evidence="9">DM20194951</strain>
    </source>
</reference>
<evidence type="ECO:0000256" key="4">
    <source>
        <dbReference type="ARBA" id="ARBA00023139"/>
    </source>
</evidence>
<evidence type="ECO:0000256" key="3">
    <source>
        <dbReference type="ARBA" id="ARBA00023136"/>
    </source>
</evidence>
<name>A0ABY5P6Y3_9LACT</name>